<feature type="compositionally biased region" description="Pro residues" evidence="2">
    <location>
        <begin position="212"/>
        <end position="228"/>
    </location>
</feature>
<comment type="similarity">
    <text evidence="1">Belongs to the multicopper oxidase family.</text>
</comment>
<proteinExistence type="inferred from homology"/>
<sequence>MYLEKFVDALPIPPVLKPKGKLDGIPYYEVTMKQVKQKLHRDLPPTTVWGYNGMYPGPTFEVRRNQPIFVKWKNKLPFEHLLPVDRTVHGAEPDQPSVRTVVHLHEGRVRPENDGHPEAWFTRNFENVGPKFVHEVYYYPNCQRPATLWYHDHAIGITRLNVYAGLAGFYILRDEEEEKLNLPSGKFEIPLVIQDRSFYPNGELFYPTQPGHEPPPAPQPPPPIDPTLPNPSVVPEFFGNTILVNGKVWPYLEVEPRKYRFRILNGSNSRFYRIRLSSGQVFFQIGTDGGLLEHPVAVSEIILAPAERVDVIVDFSNHKGQRIILTNDAPAPFPNGDPPSSNLKQIMEFRVKKKLSKPDRSEIPATLSCLERLDPDDAVIVRKNLLVESTDEFGRPKLLLNNMEWNELPITETPYNGTIEIWELYNMTPDTHPIHLHLVTFQILDRATFTGDPNGPDLKVGPRRPPEPYEMGWKDTVRANPGEVTRIIARFGPFTGIYPWHCHILEHEDYEMMRQFEVLDNQNFNPCEPIPGTCPDDSFANCFDCDKHHRHDD</sequence>
<name>A0ABC9VFN6_9BACL</name>
<accession>A0ABC9VFN6</accession>
<dbReference type="PANTHER" id="PTHR48267">
    <property type="entry name" value="CUPREDOXIN SUPERFAMILY PROTEIN"/>
    <property type="match status" value="1"/>
</dbReference>
<evidence type="ECO:0000259" key="4">
    <source>
        <dbReference type="Pfam" id="PF07731"/>
    </source>
</evidence>
<keyword evidence="7" id="KW-1185">Reference proteome</keyword>
<dbReference type="Gene3D" id="2.60.40.420">
    <property type="entry name" value="Cupredoxins - blue copper proteins"/>
    <property type="match status" value="3"/>
</dbReference>
<dbReference type="CDD" id="cd13844">
    <property type="entry name" value="CuRO_1_BOD_CotA_like"/>
    <property type="match status" value="1"/>
</dbReference>
<evidence type="ECO:0000313" key="6">
    <source>
        <dbReference type="EMBL" id="EZP77300.1"/>
    </source>
</evidence>
<dbReference type="InterPro" id="IPR011706">
    <property type="entry name" value="Cu-oxidase_C"/>
</dbReference>
<dbReference type="EMBL" id="AOTZ01000004">
    <property type="protein sequence ID" value="EZP77300.1"/>
    <property type="molecule type" value="Genomic_DNA"/>
</dbReference>
<dbReference type="InterPro" id="IPR045087">
    <property type="entry name" value="Cu-oxidase_fam"/>
</dbReference>
<dbReference type="FunFam" id="2.60.40.420:FF:000087">
    <property type="entry name" value="Spore coat protein A"/>
    <property type="match status" value="1"/>
</dbReference>
<organism evidence="6 7">
    <name type="scientific">Parageobacillus genomosp. 1</name>
    <dbReference type="NCBI Taxonomy" id="1295642"/>
    <lineage>
        <taxon>Bacteria</taxon>
        <taxon>Bacillati</taxon>
        <taxon>Bacillota</taxon>
        <taxon>Bacilli</taxon>
        <taxon>Bacillales</taxon>
        <taxon>Anoxybacillaceae</taxon>
        <taxon>Parageobacillus</taxon>
    </lineage>
</organism>
<evidence type="ECO:0000313" key="7">
    <source>
        <dbReference type="Proteomes" id="UP000023566"/>
    </source>
</evidence>
<feature type="region of interest" description="Disordered" evidence="2">
    <location>
        <begin position="452"/>
        <end position="471"/>
    </location>
</feature>
<dbReference type="InterPro" id="IPR011707">
    <property type="entry name" value="Cu-oxidase-like_N"/>
</dbReference>
<feature type="region of interest" description="Disordered" evidence="2">
    <location>
        <begin position="204"/>
        <end position="228"/>
    </location>
</feature>
<reference evidence="6 7" key="1">
    <citation type="journal article" date="2014" name="Appl. Microbiol. Biotechnol.">
        <title>Transformable facultative thermophile Geobacillus stearothermophilus NUB3621 as a host strain for metabolic engineering.</title>
        <authorList>
            <person name="Blanchard K."/>
            <person name="Robic S."/>
            <person name="Matsumura I."/>
        </authorList>
    </citation>
    <scope>NUCLEOTIDE SEQUENCE [LARGE SCALE GENOMIC DNA]</scope>
    <source>
        <strain evidence="6 7">NUB3621</strain>
    </source>
</reference>
<dbReference type="Pfam" id="PF07732">
    <property type="entry name" value="Cu-oxidase_3"/>
    <property type="match status" value="1"/>
</dbReference>
<protein>
    <submittedName>
        <fullName evidence="6">Bilirubin oxidase</fullName>
    </submittedName>
</protein>
<dbReference type="CDD" id="cd13891">
    <property type="entry name" value="CuRO_3_CotA_like"/>
    <property type="match status" value="1"/>
</dbReference>
<dbReference type="PANTHER" id="PTHR48267:SF1">
    <property type="entry name" value="BILIRUBIN OXIDASE"/>
    <property type="match status" value="1"/>
</dbReference>
<dbReference type="InterPro" id="IPR008972">
    <property type="entry name" value="Cupredoxin"/>
</dbReference>
<dbReference type="SUPFAM" id="SSF49503">
    <property type="entry name" value="Cupredoxins"/>
    <property type="match status" value="3"/>
</dbReference>
<evidence type="ECO:0000256" key="2">
    <source>
        <dbReference type="SAM" id="MobiDB-lite"/>
    </source>
</evidence>
<feature type="domain" description="Plastocyanin-like" evidence="4">
    <location>
        <begin position="397"/>
        <end position="520"/>
    </location>
</feature>
<comment type="caution">
    <text evidence="6">The sequence shown here is derived from an EMBL/GenBank/DDBJ whole genome shotgun (WGS) entry which is preliminary data.</text>
</comment>
<evidence type="ECO:0000256" key="1">
    <source>
        <dbReference type="ARBA" id="ARBA00010609"/>
    </source>
</evidence>
<evidence type="ECO:0000259" key="5">
    <source>
        <dbReference type="Pfam" id="PF07732"/>
    </source>
</evidence>
<dbReference type="Proteomes" id="UP000023566">
    <property type="component" value="Chromosome"/>
</dbReference>
<dbReference type="CDD" id="cd13868">
    <property type="entry name" value="CuRO_2_CotA_like"/>
    <property type="match status" value="1"/>
</dbReference>
<gene>
    <name evidence="6" type="ORF">H839_06664</name>
</gene>
<feature type="domain" description="Plastocyanin-like" evidence="3">
    <location>
        <begin position="241"/>
        <end position="321"/>
    </location>
</feature>
<dbReference type="RefSeq" id="WP_017437271.1">
    <property type="nucleotide sequence ID" value="NZ_CM002692.1"/>
</dbReference>
<feature type="domain" description="Plastocyanin-like" evidence="5">
    <location>
        <begin position="44"/>
        <end position="82"/>
    </location>
</feature>
<dbReference type="Pfam" id="PF07731">
    <property type="entry name" value="Cu-oxidase_2"/>
    <property type="match status" value="1"/>
</dbReference>
<dbReference type="Pfam" id="PF00394">
    <property type="entry name" value="Cu-oxidase"/>
    <property type="match status" value="1"/>
</dbReference>
<dbReference type="InterPro" id="IPR001117">
    <property type="entry name" value="Cu-oxidase_2nd"/>
</dbReference>
<dbReference type="AlphaFoldDB" id="A0ABC9VFN6"/>
<evidence type="ECO:0000259" key="3">
    <source>
        <dbReference type="Pfam" id="PF00394"/>
    </source>
</evidence>